<evidence type="ECO:0000313" key="7">
    <source>
        <dbReference type="EMBL" id="OCH93926.1"/>
    </source>
</evidence>
<dbReference type="AlphaFoldDB" id="A0A8E2DQR0"/>
<dbReference type="InterPro" id="IPR011032">
    <property type="entry name" value="GroES-like_sf"/>
</dbReference>
<evidence type="ECO:0000313" key="8">
    <source>
        <dbReference type="Proteomes" id="UP000250043"/>
    </source>
</evidence>
<dbReference type="PANTHER" id="PTHR43401:SF2">
    <property type="entry name" value="L-THREONINE 3-DEHYDROGENASE"/>
    <property type="match status" value="1"/>
</dbReference>
<dbReference type="Gene3D" id="3.90.180.10">
    <property type="entry name" value="Medium-chain alcohol dehydrogenases, catalytic domain"/>
    <property type="match status" value="1"/>
</dbReference>
<keyword evidence="1 4" id="KW-0479">Metal-binding</keyword>
<evidence type="ECO:0000256" key="1">
    <source>
        <dbReference type="ARBA" id="ARBA00022723"/>
    </source>
</evidence>
<keyword evidence="2 4" id="KW-0862">Zinc</keyword>
<dbReference type="InterPro" id="IPR002328">
    <property type="entry name" value="ADH_Zn_CS"/>
</dbReference>
<dbReference type="Gene3D" id="3.40.50.720">
    <property type="entry name" value="NAD(P)-binding Rossmann-like Domain"/>
    <property type="match status" value="1"/>
</dbReference>
<keyword evidence="8" id="KW-1185">Reference proteome</keyword>
<gene>
    <name evidence="7" type="ORF">OBBRIDRAFT_832234</name>
</gene>
<comment type="similarity">
    <text evidence="4">Belongs to the zinc-containing alcohol dehydrogenase family.</text>
</comment>
<dbReference type="InterPro" id="IPR013154">
    <property type="entry name" value="ADH-like_N"/>
</dbReference>
<dbReference type="GO" id="GO:0008270">
    <property type="term" value="F:zinc ion binding"/>
    <property type="evidence" value="ECO:0007669"/>
    <property type="project" value="InterPro"/>
</dbReference>
<reference evidence="7 8" key="1">
    <citation type="submission" date="2016-07" db="EMBL/GenBank/DDBJ databases">
        <title>Draft genome of the white-rot fungus Obba rivulosa 3A-2.</title>
        <authorList>
            <consortium name="DOE Joint Genome Institute"/>
            <person name="Miettinen O."/>
            <person name="Riley R."/>
            <person name="Acob R."/>
            <person name="Barry K."/>
            <person name="Cullen D."/>
            <person name="De Vries R."/>
            <person name="Hainaut M."/>
            <person name="Hatakka A."/>
            <person name="Henrissat B."/>
            <person name="Hilden K."/>
            <person name="Kuo R."/>
            <person name="Labutti K."/>
            <person name="Lipzen A."/>
            <person name="Makela M.R."/>
            <person name="Sandor L."/>
            <person name="Spatafora J.W."/>
            <person name="Grigoriev I.V."/>
            <person name="Hibbett D.S."/>
        </authorList>
    </citation>
    <scope>NUCLEOTIDE SEQUENCE [LARGE SCALE GENOMIC DNA]</scope>
    <source>
        <strain evidence="7 8">3A-2</strain>
    </source>
</reference>
<dbReference type="InterPro" id="IPR050129">
    <property type="entry name" value="Zn_alcohol_dh"/>
</dbReference>
<dbReference type="GO" id="GO:0016491">
    <property type="term" value="F:oxidoreductase activity"/>
    <property type="evidence" value="ECO:0007669"/>
    <property type="project" value="UniProtKB-KW"/>
</dbReference>
<evidence type="ECO:0000256" key="4">
    <source>
        <dbReference type="RuleBase" id="RU361277"/>
    </source>
</evidence>
<proteinExistence type="inferred from homology"/>
<dbReference type="Pfam" id="PF00107">
    <property type="entry name" value="ADH_zinc_N"/>
    <property type="match status" value="1"/>
</dbReference>
<dbReference type="InterPro" id="IPR013149">
    <property type="entry name" value="ADH-like_C"/>
</dbReference>
<evidence type="ECO:0000259" key="5">
    <source>
        <dbReference type="Pfam" id="PF00107"/>
    </source>
</evidence>
<dbReference type="PANTHER" id="PTHR43401">
    <property type="entry name" value="L-THREONINE 3-DEHYDROGENASE"/>
    <property type="match status" value="1"/>
</dbReference>
<protein>
    <submittedName>
        <fullName evidence="7">GroES-like protein</fullName>
    </submittedName>
</protein>
<dbReference type="EMBL" id="KV722349">
    <property type="protein sequence ID" value="OCH93926.1"/>
    <property type="molecule type" value="Genomic_DNA"/>
</dbReference>
<accession>A0A8E2DQR0</accession>
<evidence type="ECO:0000259" key="6">
    <source>
        <dbReference type="Pfam" id="PF08240"/>
    </source>
</evidence>
<sequence length="347" mass="37626">MTDKQTMQGLYYHAPRQFEVKEVPIPQPKEGEILFKVLCCGVCGTDGHVHEGEFIAKFPLIPGHEVVGRVAAVGKGVTGFEAGDRCVADPGVTCGSCFYCRRGQSLLCENFEGRGVTMSGGFCEYVIFEAKQVYKIHNLTDEEATLVEPAACAIHGMDKLNAPVGVDALVIGAGPTGLILAQLLKLNGAAKVVIAANKGIKTEIAKQLDAGDEYIELDRANPGPQWEQLKENNPYGFDVVVEATGSEKIANESINYVRRGGTLMIYGVYDNAALVHWPPSKIFEDEIRIIGSFAQTYCFPRAVAYLDSGKIKVRGMVTDIYSIADFQGALDKMNSRSALKIAVKPQV</sequence>
<dbReference type="SUPFAM" id="SSF50129">
    <property type="entry name" value="GroES-like"/>
    <property type="match status" value="1"/>
</dbReference>
<dbReference type="Proteomes" id="UP000250043">
    <property type="component" value="Unassembled WGS sequence"/>
</dbReference>
<dbReference type="PROSITE" id="PS00059">
    <property type="entry name" value="ADH_ZINC"/>
    <property type="match status" value="1"/>
</dbReference>
<name>A0A8E2DQR0_9APHY</name>
<evidence type="ECO:0000256" key="2">
    <source>
        <dbReference type="ARBA" id="ARBA00022833"/>
    </source>
</evidence>
<comment type="cofactor">
    <cofactor evidence="4">
        <name>Zn(2+)</name>
        <dbReference type="ChEBI" id="CHEBI:29105"/>
    </cofactor>
</comment>
<dbReference type="OrthoDB" id="5363962at2759"/>
<dbReference type="SUPFAM" id="SSF51735">
    <property type="entry name" value="NAD(P)-binding Rossmann-fold domains"/>
    <property type="match status" value="1"/>
</dbReference>
<evidence type="ECO:0000256" key="3">
    <source>
        <dbReference type="ARBA" id="ARBA00023002"/>
    </source>
</evidence>
<dbReference type="InterPro" id="IPR036291">
    <property type="entry name" value="NAD(P)-bd_dom_sf"/>
</dbReference>
<feature type="domain" description="Alcohol dehydrogenase-like N-terminal" evidence="6">
    <location>
        <begin position="30"/>
        <end position="137"/>
    </location>
</feature>
<organism evidence="7 8">
    <name type="scientific">Obba rivulosa</name>
    <dbReference type="NCBI Taxonomy" id="1052685"/>
    <lineage>
        <taxon>Eukaryota</taxon>
        <taxon>Fungi</taxon>
        <taxon>Dikarya</taxon>
        <taxon>Basidiomycota</taxon>
        <taxon>Agaricomycotina</taxon>
        <taxon>Agaricomycetes</taxon>
        <taxon>Polyporales</taxon>
        <taxon>Gelatoporiaceae</taxon>
        <taxon>Obba</taxon>
    </lineage>
</organism>
<dbReference type="CDD" id="cd08234">
    <property type="entry name" value="threonine_DH_like"/>
    <property type="match status" value="1"/>
</dbReference>
<feature type="domain" description="Alcohol dehydrogenase-like C-terminal" evidence="5">
    <location>
        <begin position="175"/>
        <end position="304"/>
    </location>
</feature>
<dbReference type="Pfam" id="PF08240">
    <property type="entry name" value="ADH_N"/>
    <property type="match status" value="1"/>
</dbReference>
<keyword evidence="3" id="KW-0560">Oxidoreductase</keyword>